<sequence>MIINDPTNEILNLESDPIRSFPRTTRAKPFYMVYSSIGQTPVKIHWDFETAITESSRLAKINPGRQFFVLQAVTITEAQITPVKTERLID</sequence>
<comment type="caution">
    <text evidence="1">The sequence shown here is derived from an EMBL/GenBank/DDBJ whole genome shotgun (WGS) entry which is preliminary data.</text>
</comment>
<dbReference type="EMBL" id="ADZX01000356">
    <property type="protein sequence ID" value="EFK97086.1"/>
    <property type="molecule type" value="Genomic_DNA"/>
</dbReference>
<gene>
    <name evidence="1" type="ORF">LDC_0859</name>
</gene>
<proteinExistence type="predicted"/>
<evidence type="ECO:0000313" key="1">
    <source>
        <dbReference type="EMBL" id="EFK97086.1"/>
    </source>
</evidence>
<reference evidence="1" key="2">
    <citation type="journal article" date="2011" name="Microb. Ecol.">
        <title>Taxonomic and Functional Metagenomic Profiling of the Microbial Community in the Anoxic Sediment of a Sub-saline Shallow Lake (Laguna de Carrizo, Central Spain).</title>
        <authorList>
            <person name="Ferrer M."/>
            <person name="Guazzaroni M.E."/>
            <person name="Richter M."/>
            <person name="Garcia-Salamanca A."/>
            <person name="Yarza P."/>
            <person name="Suarez-Suarez A."/>
            <person name="Solano J."/>
            <person name="Alcaide M."/>
            <person name="van Dillewijn P."/>
            <person name="Molina-Henares M.A."/>
            <person name="Lopez-Cortes N."/>
            <person name="Al-Ramahi Y."/>
            <person name="Guerrero C."/>
            <person name="Acosta A."/>
            <person name="de Eugenio L.I."/>
            <person name="Martinez V."/>
            <person name="Marques S."/>
            <person name="Rojo F."/>
            <person name="Santero E."/>
            <person name="Genilloud O."/>
            <person name="Perez-Perez J."/>
            <person name="Rossello-Mora R."/>
            <person name="Ramos J.L."/>
        </authorList>
    </citation>
    <scope>NUCLEOTIDE SEQUENCE</scope>
</reference>
<reference evidence="1" key="1">
    <citation type="submission" date="2010-07" db="EMBL/GenBank/DDBJ databases">
        <authorList>
            <consortium name="CONSOLIDER consortium CSD2007-00005"/>
            <person name="Guazzaroni M.-E."/>
            <person name="Richter M."/>
            <person name="Garcia-Salamanca A."/>
            <person name="Yarza P."/>
            <person name="Ferrer M."/>
        </authorList>
    </citation>
    <scope>NUCLEOTIDE SEQUENCE</scope>
</reference>
<protein>
    <submittedName>
        <fullName evidence="1">Uncharacterized protein</fullName>
    </submittedName>
</protein>
<name>D9PH59_9ZZZZ</name>
<accession>D9PH59</accession>
<dbReference type="AlphaFoldDB" id="D9PH59"/>
<organism evidence="1">
    <name type="scientific">sediment metagenome</name>
    <dbReference type="NCBI Taxonomy" id="749907"/>
    <lineage>
        <taxon>unclassified sequences</taxon>
        <taxon>metagenomes</taxon>
        <taxon>ecological metagenomes</taxon>
    </lineage>
</organism>